<evidence type="ECO:0008006" key="3">
    <source>
        <dbReference type="Google" id="ProtNLM"/>
    </source>
</evidence>
<comment type="caution">
    <text evidence="1">The sequence shown here is derived from an EMBL/GenBank/DDBJ whole genome shotgun (WGS) entry which is preliminary data.</text>
</comment>
<name>A0ABP8SJA4_9ACTN</name>
<dbReference type="EMBL" id="BAABGU010000012">
    <property type="protein sequence ID" value="GAA4569630.1"/>
    <property type="molecule type" value="Genomic_DNA"/>
</dbReference>
<sequence>MLDPRICCTTDGTAVHLAAVLTPLPQQLVMTPGSGFRPSGQEFRSHTPGYTRLVVESAVPEPRGLPDAVRLRPRRAVHKPLQIPVAIGHNGSALTLRRFLTDPAWG</sequence>
<evidence type="ECO:0000313" key="2">
    <source>
        <dbReference type="Proteomes" id="UP001500307"/>
    </source>
</evidence>
<organism evidence="1 2">
    <name type="scientific">Micromonospora coerulea</name>
    <dbReference type="NCBI Taxonomy" id="47856"/>
    <lineage>
        <taxon>Bacteria</taxon>
        <taxon>Bacillati</taxon>
        <taxon>Actinomycetota</taxon>
        <taxon>Actinomycetes</taxon>
        <taxon>Micromonosporales</taxon>
        <taxon>Micromonosporaceae</taxon>
        <taxon>Micromonospora</taxon>
    </lineage>
</organism>
<reference evidence="2" key="1">
    <citation type="journal article" date="2019" name="Int. J. Syst. Evol. Microbiol.">
        <title>The Global Catalogue of Microorganisms (GCM) 10K type strain sequencing project: providing services to taxonomists for standard genome sequencing and annotation.</title>
        <authorList>
            <consortium name="The Broad Institute Genomics Platform"/>
            <consortium name="The Broad Institute Genome Sequencing Center for Infectious Disease"/>
            <person name="Wu L."/>
            <person name="Ma J."/>
        </authorList>
    </citation>
    <scope>NUCLEOTIDE SEQUENCE [LARGE SCALE GENOMIC DNA]</scope>
    <source>
        <strain evidence="2">JCM 3175</strain>
    </source>
</reference>
<proteinExistence type="predicted"/>
<accession>A0ABP8SJA4</accession>
<dbReference type="Proteomes" id="UP001500307">
    <property type="component" value="Unassembled WGS sequence"/>
</dbReference>
<evidence type="ECO:0000313" key="1">
    <source>
        <dbReference type="EMBL" id="GAA4569630.1"/>
    </source>
</evidence>
<gene>
    <name evidence="1" type="ORF">GCM10023176_26640</name>
</gene>
<protein>
    <recommendedName>
        <fullName evidence="3">Glycosyltransferase family 9 protein</fullName>
    </recommendedName>
</protein>
<keyword evidence="2" id="KW-1185">Reference proteome</keyword>